<dbReference type="Pfam" id="PF08281">
    <property type="entry name" value="Sigma70_r4_2"/>
    <property type="match status" value="1"/>
</dbReference>
<comment type="similarity">
    <text evidence="1">Belongs to the sigma-70 factor family. ECF subfamily.</text>
</comment>
<keyword evidence="2" id="KW-0805">Transcription regulation</keyword>
<dbReference type="InterPro" id="IPR013249">
    <property type="entry name" value="RNA_pol_sigma70_r4_t2"/>
</dbReference>
<dbReference type="Proteomes" id="UP000304900">
    <property type="component" value="Unassembled WGS sequence"/>
</dbReference>
<dbReference type="InterPro" id="IPR036388">
    <property type="entry name" value="WH-like_DNA-bd_sf"/>
</dbReference>
<sequence>MNIINFRNNHKSSSSSDEQNFESIIAGCIAQNSQAQRLLYKQYFGYAKSICLRYTSCSEEVDEVLNEGFLKVFTHLKEYDSTYPFKVWIRTIMINTAISYYRKHKKHNEKRASYEDAPYLGFEEDIVSQITAEEILLLIQKIKPKYKNVFLLYVVDGYNHREIADLMEMNEATVRSHYVRARVQLQQLIKQNYPHLFPVDWSARIAQDRYSEVIQAVG</sequence>
<evidence type="ECO:0000256" key="4">
    <source>
        <dbReference type="ARBA" id="ARBA00023125"/>
    </source>
</evidence>
<dbReference type="InterPro" id="IPR007627">
    <property type="entry name" value="RNA_pol_sigma70_r2"/>
</dbReference>
<dbReference type="Pfam" id="PF04542">
    <property type="entry name" value="Sigma70_r2"/>
    <property type="match status" value="1"/>
</dbReference>
<dbReference type="PANTHER" id="PTHR43133:SF8">
    <property type="entry name" value="RNA POLYMERASE SIGMA FACTOR HI_1459-RELATED"/>
    <property type="match status" value="1"/>
</dbReference>
<dbReference type="SUPFAM" id="SSF88659">
    <property type="entry name" value="Sigma3 and sigma4 domains of RNA polymerase sigma factors"/>
    <property type="match status" value="1"/>
</dbReference>
<dbReference type="Gene3D" id="1.10.1740.10">
    <property type="match status" value="1"/>
</dbReference>
<dbReference type="InterPro" id="IPR014284">
    <property type="entry name" value="RNA_pol_sigma-70_dom"/>
</dbReference>
<dbReference type="GO" id="GO:0016987">
    <property type="term" value="F:sigma factor activity"/>
    <property type="evidence" value="ECO:0007669"/>
    <property type="project" value="UniProtKB-KW"/>
</dbReference>
<protein>
    <submittedName>
        <fullName evidence="8">Sigma-70 family RNA polymerase sigma factor</fullName>
    </submittedName>
</protein>
<dbReference type="AlphaFoldDB" id="A0A4U6D2X7"/>
<evidence type="ECO:0000259" key="7">
    <source>
        <dbReference type="Pfam" id="PF08281"/>
    </source>
</evidence>
<evidence type="ECO:0000256" key="1">
    <source>
        <dbReference type="ARBA" id="ARBA00010641"/>
    </source>
</evidence>
<dbReference type="InterPro" id="IPR013324">
    <property type="entry name" value="RNA_pol_sigma_r3/r4-like"/>
</dbReference>
<comment type="caution">
    <text evidence="8">The sequence shown here is derived from an EMBL/GenBank/DDBJ whole genome shotgun (WGS) entry which is preliminary data.</text>
</comment>
<evidence type="ECO:0000256" key="2">
    <source>
        <dbReference type="ARBA" id="ARBA00023015"/>
    </source>
</evidence>
<keyword evidence="4" id="KW-0238">DNA-binding</keyword>
<accession>A0A4U6D2X7</accession>
<dbReference type="GO" id="GO:0006352">
    <property type="term" value="P:DNA-templated transcription initiation"/>
    <property type="evidence" value="ECO:0007669"/>
    <property type="project" value="InterPro"/>
</dbReference>
<dbReference type="RefSeq" id="WP_137341695.1">
    <property type="nucleotide sequence ID" value="NZ_BSQH01000002.1"/>
</dbReference>
<evidence type="ECO:0000313" key="8">
    <source>
        <dbReference type="EMBL" id="TKT90527.1"/>
    </source>
</evidence>
<dbReference type="SUPFAM" id="SSF88946">
    <property type="entry name" value="Sigma2 domain of RNA polymerase sigma factors"/>
    <property type="match status" value="1"/>
</dbReference>
<name>A0A4U6D2X7_9BACT</name>
<reference evidence="8 9" key="1">
    <citation type="submission" date="2019-05" db="EMBL/GenBank/DDBJ databases">
        <title>Dyadobacter AR-3-8 sp. nov., isolated from arctic soil.</title>
        <authorList>
            <person name="Chaudhary D.K."/>
        </authorList>
    </citation>
    <scope>NUCLEOTIDE SEQUENCE [LARGE SCALE GENOMIC DNA]</scope>
    <source>
        <strain evidence="8 9">AR-3-8</strain>
    </source>
</reference>
<evidence type="ECO:0000256" key="5">
    <source>
        <dbReference type="ARBA" id="ARBA00023163"/>
    </source>
</evidence>
<feature type="domain" description="RNA polymerase sigma-70 region 2" evidence="6">
    <location>
        <begin position="39"/>
        <end position="106"/>
    </location>
</feature>
<dbReference type="InterPro" id="IPR013325">
    <property type="entry name" value="RNA_pol_sigma_r2"/>
</dbReference>
<evidence type="ECO:0000256" key="3">
    <source>
        <dbReference type="ARBA" id="ARBA00023082"/>
    </source>
</evidence>
<dbReference type="GO" id="GO:0003677">
    <property type="term" value="F:DNA binding"/>
    <property type="evidence" value="ECO:0007669"/>
    <property type="project" value="UniProtKB-KW"/>
</dbReference>
<evidence type="ECO:0000259" key="6">
    <source>
        <dbReference type="Pfam" id="PF04542"/>
    </source>
</evidence>
<organism evidence="8 9">
    <name type="scientific">Dyadobacter frigoris</name>
    <dbReference type="NCBI Taxonomy" id="2576211"/>
    <lineage>
        <taxon>Bacteria</taxon>
        <taxon>Pseudomonadati</taxon>
        <taxon>Bacteroidota</taxon>
        <taxon>Cytophagia</taxon>
        <taxon>Cytophagales</taxon>
        <taxon>Spirosomataceae</taxon>
        <taxon>Dyadobacter</taxon>
    </lineage>
</organism>
<keyword evidence="9" id="KW-1185">Reference proteome</keyword>
<dbReference type="InterPro" id="IPR039425">
    <property type="entry name" value="RNA_pol_sigma-70-like"/>
</dbReference>
<gene>
    <name evidence="8" type="ORF">FDK13_19535</name>
</gene>
<dbReference type="PANTHER" id="PTHR43133">
    <property type="entry name" value="RNA POLYMERASE ECF-TYPE SIGMA FACTO"/>
    <property type="match status" value="1"/>
</dbReference>
<dbReference type="OrthoDB" id="941544at2"/>
<proteinExistence type="inferred from homology"/>
<dbReference type="Gene3D" id="1.10.10.10">
    <property type="entry name" value="Winged helix-like DNA-binding domain superfamily/Winged helix DNA-binding domain"/>
    <property type="match status" value="1"/>
</dbReference>
<keyword evidence="5" id="KW-0804">Transcription</keyword>
<keyword evidence="3" id="KW-0731">Sigma factor</keyword>
<dbReference type="NCBIfam" id="TIGR02937">
    <property type="entry name" value="sigma70-ECF"/>
    <property type="match status" value="1"/>
</dbReference>
<evidence type="ECO:0000313" key="9">
    <source>
        <dbReference type="Proteomes" id="UP000304900"/>
    </source>
</evidence>
<feature type="domain" description="RNA polymerase sigma factor 70 region 4 type 2" evidence="7">
    <location>
        <begin position="133"/>
        <end position="185"/>
    </location>
</feature>
<dbReference type="EMBL" id="SZVO01000009">
    <property type="protein sequence ID" value="TKT90527.1"/>
    <property type="molecule type" value="Genomic_DNA"/>
</dbReference>